<evidence type="ECO:0000313" key="17">
    <source>
        <dbReference type="EMBL" id="PIT87514.1"/>
    </source>
</evidence>
<evidence type="ECO:0000256" key="8">
    <source>
        <dbReference type="ARBA" id="ARBA00023306"/>
    </source>
</evidence>
<protein>
    <recommendedName>
        <fullName evidence="12">UDP-N-acetylglucosamine 1-carboxyvinyltransferase</fullName>
        <ecNumber evidence="11">2.5.1.7</ecNumber>
    </recommendedName>
    <alternativeName>
        <fullName evidence="13">Enoylpyruvate transferase</fullName>
    </alternativeName>
    <alternativeName>
        <fullName evidence="14">UDP-N-acetylglucosamine enolpyruvyl transferase</fullName>
    </alternativeName>
</protein>
<keyword evidence="7" id="KW-0573">Peptidoglycan synthesis</keyword>
<evidence type="ECO:0000256" key="2">
    <source>
        <dbReference type="ARBA" id="ARBA00004752"/>
    </source>
</evidence>
<dbReference type="InterPro" id="IPR036968">
    <property type="entry name" value="Enolpyruvate_Tfrase_sf"/>
</dbReference>
<dbReference type="InterPro" id="IPR013792">
    <property type="entry name" value="RNA3'P_cycl/enolpyr_Trfase_a/b"/>
</dbReference>
<dbReference type="AlphaFoldDB" id="A0A2M6W3Z7"/>
<evidence type="ECO:0000256" key="9">
    <source>
        <dbReference type="ARBA" id="ARBA00023316"/>
    </source>
</evidence>
<evidence type="ECO:0000256" key="6">
    <source>
        <dbReference type="ARBA" id="ARBA00022960"/>
    </source>
</evidence>
<comment type="subcellular location">
    <subcellularLocation>
        <location evidence="1">Cytoplasm</location>
    </subcellularLocation>
</comment>
<gene>
    <name evidence="17" type="ORF">COU31_02440</name>
</gene>
<keyword evidence="4" id="KW-0132">Cell division</keyword>
<dbReference type="GO" id="GO:0008360">
    <property type="term" value="P:regulation of cell shape"/>
    <property type="evidence" value="ECO:0007669"/>
    <property type="project" value="UniProtKB-KW"/>
</dbReference>
<dbReference type="Gene3D" id="3.65.10.10">
    <property type="entry name" value="Enolpyruvate transferase domain"/>
    <property type="match status" value="2"/>
</dbReference>
<sequence>MSELIVTGGKKLKGVIVNQPAKNSALAIVCACLLIKQKVILRDVPQIEEIKRMLELLNSIGVKAGFVGPRQVEIDSSGNLYLDKMDKKSALAMRSSLLLFGALAKRIKRYKLYKSGGCRLGERTVRPHIFALGQLGVKINSKAGYYEVNNSVLRGQEIVMYESGDTATENTIMASVLAQGTTIIKMASANYMVSDLCYFLNSAGAKISGIGSATLTIEGVKQLRAVQNYHIMPDPIVAMTFLSVGIATGSHVTVADCPLDFLELELCKLRVMGQKFKIKKRRQSANGYFKVADIELIPSPLFALLDKIYGRPFPGLNVDNLPLFVPILCQARGRTLVHDWAYENRSIYLLDLQKMGVKITMLDPHRIWVEGPTEFKPASLKCPPALRVAVVLLICMLAAKGRSILSNTYAIDRGYENIYSVLNQAGADIKIVDDNKSKIK</sequence>
<name>A0A2M6W3Z7_9BACT</name>
<dbReference type="Pfam" id="PF00275">
    <property type="entry name" value="EPSP_synthase"/>
    <property type="match status" value="1"/>
</dbReference>
<dbReference type="Proteomes" id="UP000231183">
    <property type="component" value="Unassembled WGS sequence"/>
</dbReference>
<evidence type="ECO:0000256" key="7">
    <source>
        <dbReference type="ARBA" id="ARBA00022984"/>
    </source>
</evidence>
<dbReference type="EMBL" id="PFBX01000024">
    <property type="protein sequence ID" value="PIT87514.1"/>
    <property type="molecule type" value="Genomic_DNA"/>
</dbReference>
<comment type="catalytic activity">
    <reaction evidence="15">
        <text>phosphoenolpyruvate + UDP-N-acetyl-alpha-D-glucosamine = UDP-N-acetyl-3-O-(1-carboxyvinyl)-alpha-D-glucosamine + phosphate</text>
        <dbReference type="Rhea" id="RHEA:18681"/>
        <dbReference type="ChEBI" id="CHEBI:43474"/>
        <dbReference type="ChEBI" id="CHEBI:57705"/>
        <dbReference type="ChEBI" id="CHEBI:58702"/>
        <dbReference type="ChEBI" id="CHEBI:68483"/>
        <dbReference type="EC" id="2.5.1.7"/>
    </reaction>
</comment>
<dbReference type="InterPro" id="IPR050068">
    <property type="entry name" value="MurA_subfamily"/>
</dbReference>
<comment type="caution">
    <text evidence="17">The sequence shown here is derived from an EMBL/GenBank/DDBJ whole genome shotgun (WGS) entry which is preliminary data.</text>
</comment>
<evidence type="ECO:0000256" key="12">
    <source>
        <dbReference type="ARBA" id="ARBA00039754"/>
    </source>
</evidence>
<dbReference type="GO" id="GO:0008760">
    <property type="term" value="F:UDP-N-acetylglucosamine 1-carboxyvinyltransferase activity"/>
    <property type="evidence" value="ECO:0007669"/>
    <property type="project" value="UniProtKB-EC"/>
</dbReference>
<dbReference type="GO" id="GO:0009252">
    <property type="term" value="P:peptidoglycan biosynthetic process"/>
    <property type="evidence" value="ECO:0007669"/>
    <property type="project" value="UniProtKB-KW"/>
</dbReference>
<keyword evidence="9" id="KW-0961">Cell wall biogenesis/degradation</keyword>
<organism evidence="17 18">
    <name type="scientific">Candidatus Magasanikbacteria bacterium CG10_big_fil_rev_8_21_14_0_10_40_10</name>
    <dbReference type="NCBI Taxonomy" id="1974648"/>
    <lineage>
        <taxon>Bacteria</taxon>
        <taxon>Candidatus Magasanikiibacteriota</taxon>
    </lineage>
</organism>
<evidence type="ECO:0000313" key="18">
    <source>
        <dbReference type="Proteomes" id="UP000231183"/>
    </source>
</evidence>
<evidence type="ECO:0000256" key="15">
    <source>
        <dbReference type="ARBA" id="ARBA00047527"/>
    </source>
</evidence>
<evidence type="ECO:0000256" key="3">
    <source>
        <dbReference type="ARBA" id="ARBA00022490"/>
    </source>
</evidence>
<evidence type="ECO:0000256" key="1">
    <source>
        <dbReference type="ARBA" id="ARBA00004496"/>
    </source>
</evidence>
<feature type="domain" description="Enolpyruvate transferase" evidence="16">
    <location>
        <begin position="6"/>
        <end position="421"/>
    </location>
</feature>
<evidence type="ECO:0000259" key="16">
    <source>
        <dbReference type="Pfam" id="PF00275"/>
    </source>
</evidence>
<reference evidence="18" key="1">
    <citation type="submission" date="2017-09" db="EMBL/GenBank/DDBJ databases">
        <title>Depth-based differentiation of microbial function through sediment-hosted aquifers and enrichment of novel symbionts in the deep terrestrial subsurface.</title>
        <authorList>
            <person name="Probst A.J."/>
            <person name="Ladd B."/>
            <person name="Jarett J.K."/>
            <person name="Geller-Mcgrath D.E."/>
            <person name="Sieber C.M.K."/>
            <person name="Emerson J.B."/>
            <person name="Anantharaman K."/>
            <person name="Thomas B.C."/>
            <person name="Malmstrom R."/>
            <person name="Stieglmeier M."/>
            <person name="Klingl A."/>
            <person name="Woyke T."/>
            <person name="Ryan C.M."/>
            <person name="Banfield J.F."/>
        </authorList>
    </citation>
    <scope>NUCLEOTIDE SEQUENCE [LARGE SCALE GENOMIC DNA]</scope>
</reference>
<comment type="pathway">
    <text evidence="2">Cell wall biogenesis; peptidoglycan biosynthesis.</text>
</comment>
<accession>A0A2M6W3Z7</accession>
<dbReference type="NCBIfam" id="NF006873">
    <property type="entry name" value="PRK09369.1"/>
    <property type="match status" value="1"/>
</dbReference>
<evidence type="ECO:0000256" key="10">
    <source>
        <dbReference type="ARBA" id="ARBA00038367"/>
    </source>
</evidence>
<keyword evidence="5 17" id="KW-0808">Transferase</keyword>
<keyword evidence="3" id="KW-0963">Cytoplasm</keyword>
<comment type="similarity">
    <text evidence="10">Belongs to the EPSP synthase family. MurA subfamily.</text>
</comment>
<dbReference type="GO" id="GO:0051301">
    <property type="term" value="P:cell division"/>
    <property type="evidence" value="ECO:0007669"/>
    <property type="project" value="UniProtKB-KW"/>
</dbReference>
<dbReference type="PANTHER" id="PTHR43783">
    <property type="entry name" value="UDP-N-ACETYLGLUCOSAMINE 1-CARBOXYVINYLTRANSFERASE"/>
    <property type="match status" value="1"/>
</dbReference>
<dbReference type="InterPro" id="IPR001986">
    <property type="entry name" value="Enolpyruvate_Tfrase_dom"/>
</dbReference>
<evidence type="ECO:0000256" key="13">
    <source>
        <dbReference type="ARBA" id="ARBA00042443"/>
    </source>
</evidence>
<evidence type="ECO:0000256" key="5">
    <source>
        <dbReference type="ARBA" id="ARBA00022679"/>
    </source>
</evidence>
<dbReference type="SUPFAM" id="SSF55205">
    <property type="entry name" value="EPT/RTPC-like"/>
    <property type="match status" value="1"/>
</dbReference>
<keyword evidence="6" id="KW-0133">Cell shape</keyword>
<dbReference type="GO" id="GO:0071555">
    <property type="term" value="P:cell wall organization"/>
    <property type="evidence" value="ECO:0007669"/>
    <property type="project" value="UniProtKB-KW"/>
</dbReference>
<evidence type="ECO:0000256" key="11">
    <source>
        <dbReference type="ARBA" id="ARBA00039108"/>
    </source>
</evidence>
<evidence type="ECO:0000256" key="4">
    <source>
        <dbReference type="ARBA" id="ARBA00022618"/>
    </source>
</evidence>
<evidence type="ECO:0000256" key="14">
    <source>
        <dbReference type="ARBA" id="ARBA00042842"/>
    </source>
</evidence>
<dbReference type="PANTHER" id="PTHR43783:SF1">
    <property type="entry name" value="UDP-N-ACETYLGLUCOSAMINE 1-CARBOXYVINYLTRANSFERASE"/>
    <property type="match status" value="1"/>
</dbReference>
<keyword evidence="8" id="KW-0131">Cell cycle</keyword>
<dbReference type="GO" id="GO:0005737">
    <property type="term" value="C:cytoplasm"/>
    <property type="evidence" value="ECO:0007669"/>
    <property type="project" value="UniProtKB-SubCell"/>
</dbReference>
<proteinExistence type="inferred from homology"/>
<dbReference type="EC" id="2.5.1.7" evidence="11"/>